<accession>A0A316UY90</accession>
<name>A0A316UY90_9BASI</name>
<organism evidence="1 2">
    <name type="scientific">Jaminaea rosea</name>
    <dbReference type="NCBI Taxonomy" id="1569628"/>
    <lineage>
        <taxon>Eukaryota</taxon>
        <taxon>Fungi</taxon>
        <taxon>Dikarya</taxon>
        <taxon>Basidiomycota</taxon>
        <taxon>Ustilaginomycotina</taxon>
        <taxon>Exobasidiomycetes</taxon>
        <taxon>Microstromatales</taxon>
        <taxon>Microstromatales incertae sedis</taxon>
        <taxon>Jaminaea</taxon>
    </lineage>
</organism>
<protein>
    <submittedName>
        <fullName evidence="1">DUF1749-domain-containing protein</fullName>
    </submittedName>
</protein>
<evidence type="ECO:0000313" key="2">
    <source>
        <dbReference type="Proteomes" id="UP000245884"/>
    </source>
</evidence>
<feature type="non-terminal residue" evidence="1">
    <location>
        <position position="242"/>
    </location>
</feature>
<dbReference type="PANTHER" id="PTHR31591:SF1">
    <property type="entry name" value="UPF0613 PROTEIN PB24D3.06C"/>
    <property type="match status" value="1"/>
</dbReference>
<dbReference type="EMBL" id="KZ819663">
    <property type="protein sequence ID" value="PWN29748.1"/>
    <property type="molecule type" value="Genomic_DNA"/>
</dbReference>
<dbReference type="Proteomes" id="UP000245884">
    <property type="component" value="Unassembled WGS sequence"/>
</dbReference>
<dbReference type="SUPFAM" id="SSF53474">
    <property type="entry name" value="alpha/beta-Hydrolases"/>
    <property type="match status" value="1"/>
</dbReference>
<dbReference type="PANTHER" id="PTHR31591">
    <property type="entry name" value="UPF0613 PROTEIN PB24D3.06C"/>
    <property type="match status" value="1"/>
</dbReference>
<dbReference type="InterPro" id="IPR029058">
    <property type="entry name" value="AB_hydrolase_fold"/>
</dbReference>
<keyword evidence="2" id="KW-1185">Reference proteome</keyword>
<dbReference type="AlphaFoldDB" id="A0A316UY90"/>
<sequence>MSVPPSSTIRDPPPSRWSLSIYTSQPAKLPLLDSDPSLPHSVVFIPGLTDTFGTCPYLDRLAAGVAPYGFSVVQLQLSSSLGGFGVCSLEGDAQEIARGVSWLREKRGKDKVVLMGHSTGCQDAMAYLSHPNGAAARGEKAIVDGVVLQAPVSDRESWENEYAQESSEVGKRTRKTLRDASRLVEEGKGSQLLPRDVPVIRRPGPDDTEQLGNVDAVNDSPMTAYRYWSLFAKGGEDDYFST</sequence>
<reference evidence="1 2" key="1">
    <citation type="journal article" date="2018" name="Mol. Biol. Evol.">
        <title>Broad Genomic Sampling Reveals a Smut Pathogenic Ancestry of the Fungal Clade Ustilaginomycotina.</title>
        <authorList>
            <person name="Kijpornyongpan T."/>
            <person name="Mondo S.J."/>
            <person name="Barry K."/>
            <person name="Sandor L."/>
            <person name="Lee J."/>
            <person name="Lipzen A."/>
            <person name="Pangilinan J."/>
            <person name="LaButti K."/>
            <person name="Hainaut M."/>
            <person name="Henrissat B."/>
            <person name="Grigoriev I.V."/>
            <person name="Spatafora J.W."/>
            <person name="Aime M.C."/>
        </authorList>
    </citation>
    <scope>NUCLEOTIDE SEQUENCE [LARGE SCALE GENOMIC DNA]</scope>
    <source>
        <strain evidence="1 2">MCA 5214</strain>
    </source>
</reference>
<proteinExistence type="predicted"/>
<dbReference type="GeneID" id="37029489"/>
<dbReference type="InterPro" id="IPR013744">
    <property type="entry name" value="SidJ"/>
</dbReference>
<dbReference type="Pfam" id="PF08538">
    <property type="entry name" value="DUF1749"/>
    <property type="match status" value="1"/>
</dbReference>
<gene>
    <name evidence="1" type="ORF">BDZ90DRAFT_249630</name>
</gene>
<dbReference type="Gene3D" id="3.40.50.1820">
    <property type="entry name" value="alpha/beta hydrolase"/>
    <property type="match status" value="1"/>
</dbReference>
<dbReference type="RefSeq" id="XP_025364360.1">
    <property type="nucleotide sequence ID" value="XM_025507666.1"/>
</dbReference>
<dbReference type="OrthoDB" id="10034502at2759"/>
<evidence type="ECO:0000313" key="1">
    <source>
        <dbReference type="EMBL" id="PWN29748.1"/>
    </source>
</evidence>